<sequence>MEESVKKKRRSKIQRSLSNIDKIIQQTYMQKKLLNVLQSSNGNTLCFNNLQKRSEQKLQEAAKQVAESVQEKVPGILRDRVVVTMDDYAKYASAQGGKEACNFELPIILKGLHEIYPFPDMKDQTPLNVRSLYEFLHFLSLGQHAPELDEGAMTVLREAYMELMDEVNSVPIEIVTQLADVINNPQPRQESVNNVDQTKLQLLPDFTDLGFNLFQMPPDMLLQFKDIKSAPSLNRQQQKDNPEISDQKSPEG</sequence>
<evidence type="ECO:0000313" key="2">
    <source>
        <dbReference type="EMBL" id="JAV02817.1"/>
    </source>
</evidence>
<organism evidence="2">
    <name type="scientific">Nyssomyia neivai</name>
    <dbReference type="NCBI Taxonomy" id="330878"/>
    <lineage>
        <taxon>Eukaryota</taxon>
        <taxon>Metazoa</taxon>
        <taxon>Ecdysozoa</taxon>
        <taxon>Arthropoda</taxon>
        <taxon>Hexapoda</taxon>
        <taxon>Insecta</taxon>
        <taxon>Pterygota</taxon>
        <taxon>Neoptera</taxon>
        <taxon>Endopterygota</taxon>
        <taxon>Diptera</taxon>
        <taxon>Nematocera</taxon>
        <taxon>Psychodoidea</taxon>
        <taxon>Psychodidae</taxon>
        <taxon>Nyssomyia</taxon>
    </lineage>
</organism>
<feature type="region of interest" description="Disordered" evidence="1">
    <location>
        <begin position="228"/>
        <end position="252"/>
    </location>
</feature>
<name>A0A1L8D8Z0_9DIPT</name>
<dbReference type="AlphaFoldDB" id="A0A1L8D8Z0"/>
<accession>A0A1L8D8Z0</accession>
<evidence type="ECO:0000256" key="1">
    <source>
        <dbReference type="SAM" id="MobiDB-lite"/>
    </source>
</evidence>
<dbReference type="EMBL" id="GFDF01011267">
    <property type="protein sequence ID" value="JAV02817.1"/>
    <property type="molecule type" value="Transcribed_RNA"/>
</dbReference>
<protein>
    <submittedName>
        <fullName evidence="2">Uncharacterized protein</fullName>
    </submittedName>
</protein>
<proteinExistence type="predicted"/>
<reference evidence="2" key="1">
    <citation type="submission" date="2016-12" db="EMBL/GenBank/DDBJ databases">
        <title>An insight into the sialome and mialome of the sand fly, Nyssomyia neivai.</title>
        <authorList>
            <person name="Sebastian V."/>
            <person name="Goulart T.M."/>
            <person name="Oliveira W."/>
            <person name="Calvo E."/>
            <person name="Oliveira L.F."/>
            <person name="Pinto M.C."/>
            <person name="Rosselino A.M."/>
            <person name="Ribeiro J.M."/>
        </authorList>
    </citation>
    <scope>NUCLEOTIDE SEQUENCE</scope>
</reference>
<feature type="compositionally biased region" description="Basic and acidic residues" evidence="1">
    <location>
        <begin position="237"/>
        <end position="252"/>
    </location>
</feature>